<proteinExistence type="predicted"/>
<dbReference type="EMBL" id="MDEO01000033">
    <property type="protein sequence ID" value="OCX16044.1"/>
    <property type="molecule type" value="Genomic_DNA"/>
</dbReference>
<dbReference type="AlphaFoldDB" id="A0A1C2DMQ6"/>
<comment type="caution">
    <text evidence="1">The sequence shown here is derived from an EMBL/GenBank/DDBJ whole genome shotgun (WGS) entry which is preliminary data.</text>
</comment>
<keyword evidence="2" id="KW-1185">Reference proteome</keyword>
<sequence length="79" mass="8655">MGHEIQVALDREAKPAVQGSDLGQANVTEFRLAKTKIAEVEQMIRVRGIGLGDEPGDGRVRREKLDDGLRIDVLTSKIS</sequence>
<dbReference type="Proteomes" id="UP000094412">
    <property type="component" value="Unassembled WGS sequence"/>
</dbReference>
<protein>
    <submittedName>
        <fullName evidence="1">Uncharacterized protein</fullName>
    </submittedName>
</protein>
<reference evidence="1 2" key="1">
    <citation type="submission" date="2016-08" db="EMBL/GenBank/DDBJ databases">
        <title>Whole genome sequence of Mesorhizobium sp. strain UASWS1009 isolated from industrial sewage.</title>
        <authorList>
            <person name="Crovadore J."/>
            <person name="Calmin G."/>
            <person name="Chablais R."/>
            <person name="Cochard B."/>
            <person name="Lefort F."/>
        </authorList>
    </citation>
    <scope>NUCLEOTIDE SEQUENCE [LARGE SCALE GENOMIC DNA]</scope>
    <source>
        <strain evidence="1 2">UASWS1009</strain>
    </source>
</reference>
<evidence type="ECO:0000313" key="1">
    <source>
        <dbReference type="EMBL" id="OCX16044.1"/>
    </source>
</evidence>
<gene>
    <name evidence="1" type="ORF">QV13_14255</name>
</gene>
<name>A0A1C2DMQ6_9HYPH</name>
<organism evidence="1 2">
    <name type="scientific">Mesorhizobium hungaricum</name>
    <dbReference type="NCBI Taxonomy" id="1566387"/>
    <lineage>
        <taxon>Bacteria</taxon>
        <taxon>Pseudomonadati</taxon>
        <taxon>Pseudomonadota</taxon>
        <taxon>Alphaproteobacteria</taxon>
        <taxon>Hyphomicrobiales</taxon>
        <taxon>Phyllobacteriaceae</taxon>
        <taxon>Mesorhizobium</taxon>
    </lineage>
</organism>
<evidence type="ECO:0000313" key="2">
    <source>
        <dbReference type="Proteomes" id="UP000094412"/>
    </source>
</evidence>
<accession>A0A1C2DMQ6</accession>